<dbReference type="InterPro" id="IPR000053">
    <property type="entry name" value="Thymidine/pyrmidine_PPase"/>
</dbReference>
<sequence>MSLPSKHLAIEAIKKKLVGKQLTYNEVFSVMDEIAHKRLGPVLTTYFAAAGFTEGFSDDELYYLTKSMVETGTKLSFSGIVADKHSSGGVAGTRTTMILVPIIAAAGIKIPKTSSRAITSPSGTADTMEVIAPVTFSPTQITQIVEHVGGCIVWGGHLGIAPADDILISVEEPLSFESFDKVIISIMAKKVAVGATHVILDIPYGLNQKIKHFKDAQIIEKKFLRLAKRFKMKMIVDINETRQPVGRGIGPVLEVRDVFQILQQHHDRPLKLEQKALRLSAKLLDLCFTDMKGEFKPGMGETVAQDILTSGKALQKMREIIKAQGGDPAIDFQSLQLAKNKFEYKSPRTGRITHLNNREATVIAKILGSPNDKKAGIYLERKIEDEISKNDILCILYSGDKWRLKEAAETLAHLPIYKVE</sequence>
<dbReference type="GO" id="GO:0006206">
    <property type="term" value="P:pyrimidine nucleobase metabolic process"/>
    <property type="evidence" value="ECO:0007669"/>
    <property type="project" value="InterPro"/>
</dbReference>
<dbReference type="SUPFAM" id="SSF47648">
    <property type="entry name" value="Nucleoside phosphorylase/phosphoribosyltransferase N-terminal domain"/>
    <property type="match status" value="1"/>
</dbReference>
<proteinExistence type="predicted"/>
<dbReference type="Gene3D" id="1.20.970.50">
    <property type="match status" value="1"/>
</dbReference>
<dbReference type="NCBIfam" id="NF003338">
    <property type="entry name" value="PRK04350.1"/>
    <property type="match status" value="1"/>
</dbReference>
<organism evidence="4 5">
    <name type="scientific">Candidatus Gottesmanbacteria bacterium GW2011_GWA1_34_13</name>
    <dbReference type="NCBI Taxonomy" id="1618434"/>
    <lineage>
        <taxon>Bacteria</taxon>
        <taxon>Candidatus Gottesmaniibacteriota</taxon>
    </lineage>
</organism>
<dbReference type="PATRIC" id="fig|1618434.3.peg.134"/>
<dbReference type="SUPFAM" id="SSF52418">
    <property type="entry name" value="Nucleoside phosphorylase/phosphoribosyltransferase catalytic domain"/>
    <property type="match status" value="1"/>
</dbReference>
<dbReference type="GO" id="GO:0004645">
    <property type="term" value="F:1,4-alpha-oligoglucan phosphorylase activity"/>
    <property type="evidence" value="ECO:0007669"/>
    <property type="project" value="InterPro"/>
</dbReference>
<protein>
    <recommendedName>
        <fullName evidence="3">Pyrimidine nucleoside phosphorylase C-terminal domain-containing protein</fullName>
    </recommendedName>
</protein>
<dbReference type="InterPro" id="IPR013102">
    <property type="entry name" value="PYNP_C"/>
</dbReference>
<dbReference type="InterPro" id="IPR017459">
    <property type="entry name" value="Glycosyl_Trfase_fam3_N_dom"/>
</dbReference>
<dbReference type="Gene3D" id="3.40.1030.10">
    <property type="entry name" value="Nucleoside phosphorylase/phosphoribosyltransferase catalytic domain"/>
    <property type="match status" value="1"/>
</dbReference>
<dbReference type="EMBL" id="LBPN01000002">
    <property type="protein sequence ID" value="KKP59786.1"/>
    <property type="molecule type" value="Genomic_DNA"/>
</dbReference>
<evidence type="ECO:0000259" key="3">
    <source>
        <dbReference type="SMART" id="SM00941"/>
    </source>
</evidence>
<dbReference type="GO" id="GO:0016763">
    <property type="term" value="F:pentosyltransferase activity"/>
    <property type="evidence" value="ECO:0007669"/>
    <property type="project" value="InterPro"/>
</dbReference>
<dbReference type="SMART" id="SM00941">
    <property type="entry name" value="PYNP_C"/>
    <property type="match status" value="1"/>
</dbReference>
<dbReference type="PANTHER" id="PTHR10515">
    <property type="entry name" value="THYMIDINE PHOSPHORYLASE"/>
    <property type="match status" value="1"/>
</dbReference>
<keyword evidence="2" id="KW-0808">Transferase</keyword>
<dbReference type="STRING" id="1618434.UR52_C0002G0014"/>
<dbReference type="Pfam" id="PF07831">
    <property type="entry name" value="PYNP_C"/>
    <property type="match status" value="1"/>
</dbReference>
<keyword evidence="1" id="KW-0328">Glycosyltransferase</keyword>
<dbReference type="InterPro" id="IPR036566">
    <property type="entry name" value="PYNP-like_C_sf"/>
</dbReference>
<dbReference type="Proteomes" id="UP000034176">
    <property type="component" value="Unassembled WGS sequence"/>
</dbReference>
<evidence type="ECO:0000313" key="5">
    <source>
        <dbReference type="Proteomes" id="UP000034176"/>
    </source>
</evidence>
<accession>A0A0G0B7T8</accession>
<dbReference type="Pfam" id="PF00591">
    <property type="entry name" value="Glycos_transf_3"/>
    <property type="match status" value="1"/>
</dbReference>
<dbReference type="NCBIfam" id="TIGR02645">
    <property type="entry name" value="ARCH_P_rylase"/>
    <property type="match status" value="1"/>
</dbReference>
<dbReference type="PROSITE" id="PS00647">
    <property type="entry name" value="THYMID_PHOSPHORYLASE"/>
    <property type="match status" value="1"/>
</dbReference>
<dbReference type="InterPro" id="IPR013466">
    <property type="entry name" value="Thymidine/AMP_Pase"/>
</dbReference>
<evidence type="ECO:0000256" key="1">
    <source>
        <dbReference type="ARBA" id="ARBA00022676"/>
    </source>
</evidence>
<dbReference type="AlphaFoldDB" id="A0A0G0B7T8"/>
<dbReference type="InterPro" id="IPR000312">
    <property type="entry name" value="Glycosyl_Trfase_fam3"/>
</dbReference>
<evidence type="ECO:0000313" key="4">
    <source>
        <dbReference type="EMBL" id="KKP59786.1"/>
    </source>
</evidence>
<comment type="caution">
    <text evidence="4">The sequence shown here is derived from an EMBL/GenBank/DDBJ whole genome shotgun (WGS) entry which is preliminary data.</text>
</comment>
<dbReference type="GO" id="GO:0006213">
    <property type="term" value="P:pyrimidine nucleoside metabolic process"/>
    <property type="evidence" value="ECO:0007669"/>
    <property type="project" value="InterPro"/>
</dbReference>
<dbReference type="InterPro" id="IPR036320">
    <property type="entry name" value="Glycosyl_Trfase_fam3_N_dom_sf"/>
</dbReference>
<dbReference type="PANTHER" id="PTHR10515:SF0">
    <property type="entry name" value="THYMIDINE PHOSPHORYLASE"/>
    <property type="match status" value="1"/>
</dbReference>
<dbReference type="SUPFAM" id="SSF54680">
    <property type="entry name" value="Pyrimidine nucleoside phosphorylase C-terminal domain"/>
    <property type="match status" value="1"/>
</dbReference>
<reference evidence="4 5" key="1">
    <citation type="journal article" date="2015" name="Nature">
        <title>rRNA introns, odd ribosomes, and small enigmatic genomes across a large radiation of phyla.</title>
        <authorList>
            <person name="Brown C.T."/>
            <person name="Hug L.A."/>
            <person name="Thomas B.C."/>
            <person name="Sharon I."/>
            <person name="Castelle C.J."/>
            <person name="Singh A."/>
            <person name="Wilkins M.J."/>
            <person name="Williams K.H."/>
            <person name="Banfield J.F."/>
        </authorList>
    </citation>
    <scope>NUCLEOTIDE SEQUENCE [LARGE SCALE GENOMIC DNA]</scope>
</reference>
<dbReference type="Gene3D" id="3.90.1170.30">
    <property type="entry name" value="Pyrimidine nucleoside phosphorylase-like, C-terminal domain"/>
    <property type="match status" value="1"/>
</dbReference>
<gene>
    <name evidence="4" type="ORF">UR52_C0002G0014</name>
</gene>
<dbReference type="GO" id="GO:0005829">
    <property type="term" value="C:cytosol"/>
    <property type="evidence" value="ECO:0007669"/>
    <property type="project" value="TreeGrafter"/>
</dbReference>
<evidence type="ECO:0000256" key="2">
    <source>
        <dbReference type="ARBA" id="ARBA00022679"/>
    </source>
</evidence>
<dbReference type="InterPro" id="IPR035902">
    <property type="entry name" value="Nuc_phospho_transferase"/>
</dbReference>
<feature type="domain" description="Pyrimidine nucleoside phosphorylase C-terminal" evidence="3">
    <location>
        <begin position="351"/>
        <end position="418"/>
    </location>
</feature>
<dbReference type="InterPro" id="IPR017872">
    <property type="entry name" value="Pyrmidine_PPase_CS"/>
</dbReference>
<name>A0A0G0B7T8_9BACT</name>
<dbReference type="Pfam" id="PF02885">
    <property type="entry name" value="Glycos_trans_3N"/>
    <property type="match status" value="1"/>
</dbReference>